<keyword evidence="3" id="KW-1185">Reference proteome</keyword>
<dbReference type="PIRSF" id="PIRSF002590">
    <property type="entry name" value="HSP9/HSP12_fun"/>
    <property type="match status" value="1"/>
</dbReference>
<feature type="compositionally biased region" description="Basic and acidic residues" evidence="1">
    <location>
        <begin position="71"/>
        <end position="83"/>
    </location>
</feature>
<dbReference type="AlphaFoldDB" id="A0A4V1M3E2"/>
<dbReference type="InterPro" id="IPR007250">
    <property type="entry name" value="HSP9_HSP12"/>
</dbReference>
<protein>
    <recommendedName>
        <fullName evidence="4">Heat shock protein 9/12-domain-containing protein</fullName>
    </recommendedName>
</protein>
<dbReference type="EMBL" id="SDIL01000093">
    <property type="protein sequence ID" value="RXK36560.1"/>
    <property type="molecule type" value="Genomic_DNA"/>
</dbReference>
<dbReference type="Gene3D" id="6.10.250.2440">
    <property type="match status" value="2"/>
</dbReference>
<evidence type="ECO:0000256" key="1">
    <source>
        <dbReference type="SAM" id="MobiDB-lite"/>
    </source>
</evidence>
<organism evidence="2 3">
    <name type="scientific">Tremella mesenterica</name>
    <name type="common">Jelly fungus</name>
    <dbReference type="NCBI Taxonomy" id="5217"/>
    <lineage>
        <taxon>Eukaryota</taxon>
        <taxon>Fungi</taxon>
        <taxon>Dikarya</taxon>
        <taxon>Basidiomycota</taxon>
        <taxon>Agaricomycotina</taxon>
        <taxon>Tremellomycetes</taxon>
        <taxon>Tremellales</taxon>
        <taxon>Tremellaceae</taxon>
        <taxon>Tremella</taxon>
    </lineage>
</organism>
<feature type="compositionally biased region" description="Polar residues" evidence="1">
    <location>
        <begin position="40"/>
        <end position="52"/>
    </location>
</feature>
<comment type="caution">
    <text evidence="2">The sequence shown here is derived from an EMBL/GenBank/DDBJ whole genome shotgun (WGS) entry which is preliminary data.</text>
</comment>
<dbReference type="STRING" id="5217.A0A4V1M3E2"/>
<feature type="compositionally biased region" description="Polar residues" evidence="1">
    <location>
        <begin position="1"/>
        <end position="10"/>
    </location>
</feature>
<dbReference type="OrthoDB" id="2348401at2759"/>
<accession>A0A4V1M3E2</accession>
<dbReference type="Proteomes" id="UP000289152">
    <property type="component" value="Unassembled WGS sequence"/>
</dbReference>
<dbReference type="InParanoid" id="A0A4V1M3E2"/>
<dbReference type="Pfam" id="PF04119">
    <property type="entry name" value="HSP9_HSP12"/>
    <property type="match status" value="1"/>
</dbReference>
<evidence type="ECO:0008006" key="4">
    <source>
        <dbReference type="Google" id="ProtNLM"/>
    </source>
</evidence>
<reference evidence="2 3" key="1">
    <citation type="submission" date="2016-06" db="EMBL/GenBank/DDBJ databases">
        <title>Evolution of pathogenesis and genome organization in the Tremellales.</title>
        <authorList>
            <person name="Cuomo C."/>
            <person name="Litvintseva A."/>
            <person name="Heitman J."/>
            <person name="Chen Y."/>
            <person name="Sun S."/>
            <person name="Springer D."/>
            <person name="Dromer F."/>
            <person name="Young S."/>
            <person name="Zeng Q."/>
            <person name="Chapman S."/>
            <person name="Gujja S."/>
            <person name="Saif S."/>
            <person name="Birren B."/>
        </authorList>
    </citation>
    <scope>NUCLEOTIDE SEQUENCE [LARGE SCALE GENOMIC DNA]</scope>
    <source>
        <strain evidence="2 3">ATCC 28783</strain>
    </source>
</reference>
<sequence length="83" mass="8489">MSDTGRQSATDKAGAALKPDSEKSYLEQAGDAIKGKADSAASTAQPQSQKSYGQGAIDAISGNKNDNQESLMDKAKGALGVEK</sequence>
<proteinExistence type="predicted"/>
<feature type="region of interest" description="Disordered" evidence="1">
    <location>
        <begin position="1"/>
        <end position="83"/>
    </location>
</feature>
<evidence type="ECO:0000313" key="3">
    <source>
        <dbReference type="Proteomes" id="UP000289152"/>
    </source>
</evidence>
<name>A0A4V1M3E2_TREME</name>
<gene>
    <name evidence="2" type="ORF">M231_06170</name>
</gene>
<evidence type="ECO:0000313" key="2">
    <source>
        <dbReference type="EMBL" id="RXK36560.1"/>
    </source>
</evidence>